<evidence type="ECO:0000256" key="2">
    <source>
        <dbReference type="ARBA" id="ARBA00007362"/>
    </source>
</evidence>
<feature type="transmembrane region" description="Helical" evidence="6">
    <location>
        <begin position="18"/>
        <end position="39"/>
    </location>
</feature>
<comment type="similarity">
    <text evidence="2">Belongs to the EamA transporter family.</text>
</comment>
<keyword evidence="3 6" id="KW-0812">Transmembrane</keyword>
<protein>
    <submittedName>
        <fullName evidence="8">Membrane protein, putative</fullName>
    </submittedName>
</protein>
<feature type="domain" description="EamA" evidence="7">
    <location>
        <begin position="27"/>
        <end position="160"/>
    </location>
</feature>
<keyword evidence="9" id="KW-1185">Reference proteome</keyword>
<dbReference type="Pfam" id="PF00892">
    <property type="entry name" value="EamA"/>
    <property type="match status" value="2"/>
</dbReference>
<dbReference type="EnsemblBacteria" id="AAS94889">
    <property type="protein sequence ID" value="AAS94889"/>
    <property type="gene ID" value="DVU_0406"/>
</dbReference>
<evidence type="ECO:0000256" key="5">
    <source>
        <dbReference type="ARBA" id="ARBA00023136"/>
    </source>
</evidence>
<evidence type="ECO:0000256" key="6">
    <source>
        <dbReference type="SAM" id="Phobius"/>
    </source>
</evidence>
<feature type="transmembrane region" description="Helical" evidence="6">
    <location>
        <begin position="294"/>
        <end position="311"/>
    </location>
</feature>
<evidence type="ECO:0000313" key="8">
    <source>
        <dbReference type="EMBL" id="AAS94889.1"/>
    </source>
</evidence>
<dbReference type="PANTHER" id="PTHR32322">
    <property type="entry name" value="INNER MEMBRANE TRANSPORTER"/>
    <property type="match status" value="1"/>
</dbReference>
<dbReference type="EMBL" id="AE017285">
    <property type="protein sequence ID" value="AAS94889.1"/>
    <property type="molecule type" value="Genomic_DNA"/>
</dbReference>
<feature type="transmembrane region" description="Helical" evidence="6">
    <location>
        <begin position="51"/>
        <end position="72"/>
    </location>
</feature>
<evidence type="ECO:0000259" key="7">
    <source>
        <dbReference type="Pfam" id="PF00892"/>
    </source>
</evidence>
<feature type="transmembrane region" description="Helical" evidence="6">
    <location>
        <begin position="173"/>
        <end position="192"/>
    </location>
</feature>
<dbReference type="GO" id="GO:0016020">
    <property type="term" value="C:membrane"/>
    <property type="evidence" value="ECO:0007669"/>
    <property type="project" value="UniProtKB-SubCell"/>
</dbReference>
<dbReference type="Gene3D" id="1.10.3730.20">
    <property type="match status" value="1"/>
</dbReference>
<evidence type="ECO:0000256" key="3">
    <source>
        <dbReference type="ARBA" id="ARBA00022692"/>
    </source>
</evidence>
<feature type="transmembrane region" description="Helical" evidence="6">
    <location>
        <begin position="116"/>
        <end position="138"/>
    </location>
</feature>
<evidence type="ECO:0000256" key="4">
    <source>
        <dbReference type="ARBA" id="ARBA00022989"/>
    </source>
</evidence>
<dbReference type="InterPro" id="IPR050638">
    <property type="entry name" value="AA-Vitamin_Transporters"/>
</dbReference>
<feature type="transmembrane region" description="Helical" evidence="6">
    <location>
        <begin position="269"/>
        <end position="288"/>
    </location>
</feature>
<organism evidence="8 9">
    <name type="scientific">Nitratidesulfovibrio vulgaris (strain ATCC 29579 / DSM 644 / CCUG 34227 / NCIMB 8303 / VKM B-1760 / Hildenborough)</name>
    <name type="common">Desulfovibrio vulgaris</name>
    <dbReference type="NCBI Taxonomy" id="882"/>
    <lineage>
        <taxon>Bacteria</taxon>
        <taxon>Pseudomonadati</taxon>
        <taxon>Thermodesulfobacteriota</taxon>
        <taxon>Desulfovibrionia</taxon>
        <taxon>Desulfovibrionales</taxon>
        <taxon>Desulfovibrionaceae</taxon>
        <taxon>Nitratidesulfovibrio</taxon>
    </lineage>
</organism>
<keyword evidence="5 6" id="KW-0472">Membrane</keyword>
<accession>Q72F12</accession>
<feature type="transmembrane region" description="Helical" evidence="6">
    <location>
        <begin position="238"/>
        <end position="257"/>
    </location>
</feature>
<reference evidence="8 9" key="1">
    <citation type="journal article" date="2004" name="Nat. Biotechnol.">
        <title>The genome sequence of the anaerobic, sulfate-reducing bacterium Desulfovibrio vulgaris Hildenborough.</title>
        <authorList>
            <person name="Heidelberg J.F."/>
            <person name="Seshadri R."/>
            <person name="Haveman S.A."/>
            <person name="Hemme C.L."/>
            <person name="Paulsen I.T."/>
            <person name="Kolonay J.F."/>
            <person name="Eisen J.A."/>
            <person name="Ward N."/>
            <person name="Methe B."/>
            <person name="Brinkac L.M."/>
            <person name="Daugherty S.C."/>
            <person name="Deboy R.T."/>
            <person name="Dodson R.J."/>
            <person name="Durkin A.S."/>
            <person name="Madupu R."/>
            <person name="Nelson W.C."/>
            <person name="Sullivan S.A."/>
            <person name="Fouts D."/>
            <person name="Haft D.H."/>
            <person name="Selengut J."/>
            <person name="Peterson J.D."/>
            <person name="Davidsen T.M."/>
            <person name="Zafar N."/>
            <person name="Zhou L."/>
            <person name="Radune D."/>
            <person name="Dimitrov G."/>
            <person name="Hance M."/>
            <person name="Tran K."/>
            <person name="Khouri H."/>
            <person name="Gill J."/>
            <person name="Utterback T.R."/>
            <person name="Feldblyum T.V."/>
            <person name="Wall J.D."/>
            <person name="Voordouw G."/>
            <person name="Fraser C.M."/>
        </authorList>
    </citation>
    <scope>NUCLEOTIDE SEQUENCE [LARGE SCALE GENOMIC DNA]</scope>
    <source>
        <strain evidence="9">ATCC 29579 / DSM 644 / NCIMB 8303 / VKM B-1760 / Hildenborough</strain>
    </source>
</reference>
<dbReference type="PhylomeDB" id="Q72F12"/>
<dbReference type="Proteomes" id="UP000002194">
    <property type="component" value="Chromosome"/>
</dbReference>
<dbReference type="OrthoDB" id="5186724at2"/>
<proteinExistence type="inferred from homology"/>
<dbReference type="InterPro" id="IPR000620">
    <property type="entry name" value="EamA_dom"/>
</dbReference>
<sequence>MASDCTAHYNTAFSLQSALWRFLVILYLKLLLAAFFWGGTFVAGRIGAAHAGPFALAFLRFTLATAILVWHIRRREGALPQVSGSRNILFVLLLGATGIFAYNALFFTALQTIPAGRAAVVVANNPIVIALGAALFLGEPLTRRKCIGIAISVCGALVAVTRGDPVSFLQGGVSWGDVALVGCLASWAAYSLLGKKAMSSLSPLAAVTWSCASGACMLLPFALHEGMLDAITTYTPDVWASIFYLGMFGTALGFTWFYEGVDRIGAAKAGVFINFVPITAILSGWLFLGEPLSPSLILGAALVLTGVYTANR</sequence>
<feature type="domain" description="EamA" evidence="7">
    <location>
        <begin position="175"/>
        <end position="309"/>
    </location>
</feature>
<evidence type="ECO:0000313" key="9">
    <source>
        <dbReference type="Proteomes" id="UP000002194"/>
    </source>
</evidence>
<dbReference type="AlphaFoldDB" id="Q72F12"/>
<comment type="subcellular location">
    <subcellularLocation>
        <location evidence="1">Membrane</location>
        <topology evidence="1">Multi-pass membrane protein</topology>
    </subcellularLocation>
</comment>
<dbReference type="KEGG" id="dvu:DVU_0406"/>
<gene>
    <name evidence="8" type="ordered locus">DVU_0406</name>
</gene>
<dbReference type="HOGENOM" id="CLU_033863_4_2_7"/>
<feature type="transmembrane region" description="Helical" evidence="6">
    <location>
        <begin position="88"/>
        <end position="110"/>
    </location>
</feature>
<dbReference type="eggNOG" id="COG0697">
    <property type="taxonomic scope" value="Bacteria"/>
</dbReference>
<dbReference type="PANTHER" id="PTHR32322:SF2">
    <property type="entry name" value="EAMA DOMAIN-CONTAINING PROTEIN"/>
    <property type="match status" value="1"/>
</dbReference>
<dbReference type="SUPFAM" id="SSF103481">
    <property type="entry name" value="Multidrug resistance efflux transporter EmrE"/>
    <property type="match status" value="2"/>
</dbReference>
<dbReference type="PaxDb" id="882-DVU_0406"/>
<evidence type="ECO:0000256" key="1">
    <source>
        <dbReference type="ARBA" id="ARBA00004141"/>
    </source>
</evidence>
<name>Q72F12_NITV2</name>
<feature type="transmembrane region" description="Helical" evidence="6">
    <location>
        <begin position="145"/>
        <end position="161"/>
    </location>
</feature>
<keyword evidence="4 6" id="KW-1133">Transmembrane helix</keyword>
<dbReference type="PATRIC" id="fig|882.5.peg.383"/>
<dbReference type="InterPro" id="IPR037185">
    <property type="entry name" value="EmrE-like"/>
</dbReference>
<dbReference type="STRING" id="882.DVU_0406"/>
<feature type="transmembrane region" description="Helical" evidence="6">
    <location>
        <begin position="204"/>
        <end position="223"/>
    </location>
</feature>